<organism evidence="8 9">
    <name type="scientific">Actinomadura viridis</name>
    <dbReference type="NCBI Taxonomy" id="58110"/>
    <lineage>
        <taxon>Bacteria</taxon>
        <taxon>Bacillati</taxon>
        <taxon>Actinomycetota</taxon>
        <taxon>Actinomycetes</taxon>
        <taxon>Streptosporangiales</taxon>
        <taxon>Thermomonosporaceae</taxon>
        <taxon>Actinomadura</taxon>
    </lineage>
</organism>
<dbReference type="PANTHER" id="PTHR35807">
    <property type="entry name" value="TRANSCRIPTIONAL REGULATOR REDD-RELATED"/>
    <property type="match status" value="1"/>
</dbReference>
<dbReference type="InterPro" id="IPR016032">
    <property type="entry name" value="Sig_transdc_resp-reg_C-effctor"/>
</dbReference>
<dbReference type="InterPro" id="IPR019734">
    <property type="entry name" value="TPR_rpt"/>
</dbReference>
<dbReference type="PROSITE" id="PS51755">
    <property type="entry name" value="OMPR_PHOB"/>
    <property type="match status" value="1"/>
</dbReference>
<dbReference type="SMART" id="SM00028">
    <property type="entry name" value="TPR"/>
    <property type="match status" value="4"/>
</dbReference>
<evidence type="ECO:0000256" key="2">
    <source>
        <dbReference type="ARBA" id="ARBA00023015"/>
    </source>
</evidence>
<dbReference type="GO" id="GO:0006355">
    <property type="term" value="P:regulation of DNA-templated transcription"/>
    <property type="evidence" value="ECO:0007669"/>
    <property type="project" value="InterPro"/>
</dbReference>
<evidence type="ECO:0000313" key="9">
    <source>
        <dbReference type="Proteomes" id="UP000614047"/>
    </source>
</evidence>
<dbReference type="Pfam" id="PF00486">
    <property type="entry name" value="Trans_reg_C"/>
    <property type="match status" value="1"/>
</dbReference>
<dbReference type="InterPro" id="IPR027417">
    <property type="entry name" value="P-loop_NTPase"/>
</dbReference>
<dbReference type="Gene3D" id="3.40.50.300">
    <property type="entry name" value="P-loop containing nucleotide triphosphate hydrolases"/>
    <property type="match status" value="1"/>
</dbReference>
<keyword evidence="4" id="KW-0804">Transcription</keyword>
<evidence type="ECO:0000256" key="3">
    <source>
        <dbReference type="ARBA" id="ARBA00023125"/>
    </source>
</evidence>
<dbReference type="SMART" id="SM01043">
    <property type="entry name" value="BTAD"/>
    <property type="match status" value="1"/>
</dbReference>
<dbReference type="SMART" id="SM00862">
    <property type="entry name" value="Trans_reg_C"/>
    <property type="match status" value="1"/>
</dbReference>
<evidence type="ECO:0000256" key="1">
    <source>
        <dbReference type="ARBA" id="ARBA00005820"/>
    </source>
</evidence>
<comment type="similarity">
    <text evidence="1">Belongs to the AfsR/DnrI/RedD regulatory family.</text>
</comment>
<gene>
    <name evidence="8" type="ORF">IW256_001177</name>
</gene>
<feature type="domain" description="OmpR/PhoB-type" evidence="7">
    <location>
        <begin position="1"/>
        <end position="101"/>
    </location>
</feature>
<comment type="caution">
    <text evidence="8">The sequence shown here is derived from an EMBL/GenBank/DDBJ whole genome shotgun (WGS) entry which is preliminary data.</text>
</comment>
<evidence type="ECO:0000313" key="8">
    <source>
        <dbReference type="EMBL" id="MBG6087064.1"/>
    </source>
</evidence>
<dbReference type="SUPFAM" id="SSF46894">
    <property type="entry name" value="C-terminal effector domain of the bipartite response regulators"/>
    <property type="match status" value="1"/>
</dbReference>
<dbReference type="Proteomes" id="UP000614047">
    <property type="component" value="Unassembled WGS sequence"/>
</dbReference>
<feature type="region of interest" description="Disordered" evidence="6">
    <location>
        <begin position="254"/>
        <end position="279"/>
    </location>
</feature>
<dbReference type="GO" id="GO:0043531">
    <property type="term" value="F:ADP binding"/>
    <property type="evidence" value="ECO:0007669"/>
    <property type="project" value="InterPro"/>
</dbReference>
<dbReference type="InterPro" id="IPR051677">
    <property type="entry name" value="AfsR-DnrI-RedD_regulator"/>
</dbReference>
<reference evidence="8" key="1">
    <citation type="submission" date="2020-11" db="EMBL/GenBank/DDBJ databases">
        <title>Sequencing the genomes of 1000 actinobacteria strains.</title>
        <authorList>
            <person name="Klenk H.-P."/>
        </authorList>
    </citation>
    <scope>NUCLEOTIDE SEQUENCE</scope>
    <source>
        <strain evidence="8">DSM 43175</strain>
    </source>
</reference>
<dbReference type="PRINTS" id="PR00364">
    <property type="entry name" value="DISEASERSIST"/>
</dbReference>
<sequence>MDAPAPAPRFAVLGPVRAWRGPAELSLGGPQQRALLAVLLLGRGRAMPVEALVDALWGDLPPARAVGTVRTYASRLRRVLETDRARPEVLVPAGNGYALRTAPGMLDAEVFEARAAEAGRARAAGDPARARELLVQALDLWEGAPLPGLPGPYARAHRDRLAERRLAVLQARLETDLELGRHADVVAELTVLCAEHPLREPLRGLLMLALYRCGRQAEALEVYAAARRTLAGELGADLGTGLRDLQERILRNDPSLAAPVPAHPPVSGASGTATERERPASLPAGLADFTGRAPLVDRMTGWLTRRDGTAPVVVTVSGAAGVGKTALAVHVAHAVRAAYPDGQLAIDLLGTGERPLPPAAALGEFLRALGVPGPSVPEGEDERAALFRTLLADRRVLLLLDDARDAAQIRPLLPGTAGCAVLVTSRARPAGPPGARRIDLDVLDPVEAIDLFAAIAGPRAAAERRAVVDVVALCGFLPLAVRIAATRLAARPGWPVRALAARLADGGRRLAELRIGGLAVETAFQPGYDRLEAGTARAFRLLAVPEIGDLSPPAAAALLGTSRAEAGHVLESLVDLGLLDSPSPERYRYHELLRLFARQVPEPPGERGERADALRRLLRFALGAQLEVLRVVRPGAPVPVAGPGEAGGLEFSSAGEAREWTYRELPGSLAVIRQAARLEAGGDADREAGGDAGGEASGNGGALGEAADLLIALDPLLDDGYRWDEARPAARAVLDEAVRRGDPRSEARARYVLGRILTHTGRPDEARTHAERAAGLCRETGDRPLLAVALDLLAHLAFHERDLRSAIAHTERAITLSREFGDRAGEAERTGDLAYAYVEAGEAARAVPAAERSRDLARLAGHGAGEAYALCTLGIALRETGRFEEAMARFDDGLAICWSQGLRARESSILLRIAETRLLRGHPREALTAAGKSLAIGCEIGDDRRRGRALVVLGRIREALGDPEGARRLRREALELFTGLGAVEAEEARRLLDGPPDLGPDGFTASP</sequence>
<dbReference type="InterPro" id="IPR011990">
    <property type="entry name" value="TPR-like_helical_dom_sf"/>
</dbReference>
<dbReference type="GO" id="GO:0003677">
    <property type="term" value="F:DNA binding"/>
    <property type="evidence" value="ECO:0007669"/>
    <property type="project" value="UniProtKB-UniRule"/>
</dbReference>
<dbReference type="InterPro" id="IPR001867">
    <property type="entry name" value="OmpR/PhoB-type_DNA-bd"/>
</dbReference>
<accession>A0A931GP54</accession>
<feature type="DNA-binding region" description="OmpR/PhoB-type" evidence="5">
    <location>
        <begin position="1"/>
        <end position="101"/>
    </location>
</feature>
<evidence type="ECO:0000256" key="5">
    <source>
        <dbReference type="PROSITE-ProRule" id="PRU01091"/>
    </source>
</evidence>
<keyword evidence="3 5" id="KW-0238">DNA-binding</keyword>
<protein>
    <submittedName>
        <fullName evidence="8">DNA-binding SARP family transcriptional activator</fullName>
    </submittedName>
</protein>
<name>A0A931GP54_9ACTN</name>
<evidence type="ECO:0000256" key="4">
    <source>
        <dbReference type="ARBA" id="ARBA00023163"/>
    </source>
</evidence>
<keyword evidence="2" id="KW-0805">Transcription regulation</keyword>
<dbReference type="InterPro" id="IPR005158">
    <property type="entry name" value="BTAD"/>
</dbReference>
<dbReference type="CDD" id="cd15831">
    <property type="entry name" value="BTAD"/>
    <property type="match status" value="1"/>
</dbReference>
<dbReference type="GO" id="GO:0000160">
    <property type="term" value="P:phosphorelay signal transduction system"/>
    <property type="evidence" value="ECO:0007669"/>
    <property type="project" value="InterPro"/>
</dbReference>
<dbReference type="SUPFAM" id="SSF52540">
    <property type="entry name" value="P-loop containing nucleoside triphosphate hydrolases"/>
    <property type="match status" value="1"/>
</dbReference>
<dbReference type="RefSeq" id="WP_197009985.1">
    <property type="nucleotide sequence ID" value="NZ_BAABES010000006.1"/>
</dbReference>
<proteinExistence type="inferred from homology"/>
<dbReference type="InterPro" id="IPR036388">
    <property type="entry name" value="WH-like_DNA-bd_sf"/>
</dbReference>
<evidence type="ECO:0000259" key="7">
    <source>
        <dbReference type="PROSITE" id="PS51755"/>
    </source>
</evidence>
<dbReference type="Pfam" id="PF03704">
    <property type="entry name" value="BTAD"/>
    <property type="match status" value="1"/>
</dbReference>
<dbReference type="SUPFAM" id="SSF48452">
    <property type="entry name" value="TPR-like"/>
    <property type="match status" value="3"/>
</dbReference>
<dbReference type="Gene3D" id="1.10.10.10">
    <property type="entry name" value="Winged helix-like DNA-binding domain superfamily/Winged helix DNA-binding domain"/>
    <property type="match status" value="1"/>
</dbReference>
<dbReference type="AlphaFoldDB" id="A0A931GP54"/>
<evidence type="ECO:0000256" key="6">
    <source>
        <dbReference type="SAM" id="MobiDB-lite"/>
    </source>
</evidence>
<keyword evidence="9" id="KW-1185">Reference proteome</keyword>
<dbReference type="Gene3D" id="1.25.40.10">
    <property type="entry name" value="Tetratricopeptide repeat domain"/>
    <property type="match status" value="2"/>
</dbReference>
<dbReference type="PANTHER" id="PTHR35807:SF1">
    <property type="entry name" value="TRANSCRIPTIONAL REGULATOR REDD"/>
    <property type="match status" value="1"/>
</dbReference>
<dbReference type="Pfam" id="PF13424">
    <property type="entry name" value="TPR_12"/>
    <property type="match status" value="1"/>
</dbReference>
<dbReference type="EMBL" id="JADOUA010000001">
    <property type="protein sequence ID" value="MBG6087064.1"/>
    <property type="molecule type" value="Genomic_DNA"/>
</dbReference>